<evidence type="ECO:0000259" key="1">
    <source>
        <dbReference type="SMART" id="SM00256"/>
    </source>
</evidence>
<dbReference type="Gene3D" id="1.20.1280.50">
    <property type="match status" value="1"/>
</dbReference>
<dbReference type="InterPro" id="IPR036047">
    <property type="entry name" value="F-box-like_dom_sf"/>
</dbReference>
<evidence type="ECO:0000313" key="2">
    <source>
        <dbReference type="EMBL" id="KAF8672680.1"/>
    </source>
</evidence>
<keyword evidence="3" id="KW-1185">Reference proteome</keyword>
<proteinExistence type="predicted"/>
<evidence type="ECO:0000313" key="3">
    <source>
        <dbReference type="Proteomes" id="UP000636709"/>
    </source>
</evidence>
<name>A0A835E6X7_9POAL</name>
<reference evidence="2" key="1">
    <citation type="submission" date="2020-07" db="EMBL/GenBank/DDBJ databases">
        <title>Genome sequence and genetic diversity analysis of an under-domesticated orphan crop, white fonio (Digitaria exilis).</title>
        <authorList>
            <person name="Bennetzen J.L."/>
            <person name="Chen S."/>
            <person name="Ma X."/>
            <person name="Wang X."/>
            <person name="Yssel A.E.J."/>
            <person name="Chaluvadi S.R."/>
            <person name="Johnson M."/>
            <person name="Gangashetty P."/>
            <person name="Hamidou F."/>
            <person name="Sanogo M.D."/>
            <person name="Zwaenepoel A."/>
            <person name="Wallace J."/>
            <person name="Van De Peer Y."/>
            <person name="Van Deynze A."/>
        </authorList>
    </citation>
    <scope>NUCLEOTIDE SEQUENCE</scope>
    <source>
        <tissue evidence="2">Leaves</tissue>
    </source>
</reference>
<feature type="domain" description="F-box" evidence="1">
    <location>
        <begin position="13"/>
        <end position="53"/>
    </location>
</feature>
<gene>
    <name evidence="2" type="ORF">HU200_049375</name>
</gene>
<dbReference type="InterPro" id="IPR001810">
    <property type="entry name" value="F-box_dom"/>
</dbReference>
<dbReference type="PANTHER" id="PTHR31672">
    <property type="entry name" value="BNACNNG10540D PROTEIN"/>
    <property type="match status" value="1"/>
</dbReference>
<accession>A0A835E6X7</accession>
<dbReference type="Proteomes" id="UP000636709">
    <property type="component" value="Unassembled WGS sequence"/>
</dbReference>
<dbReference type="SUPFAM" id="SSF81383">
    <property type="entry name" value="F-box domain"/>
    <property type="match status" value="1"/>
</dbReference>
<protein>
    <recommendedName>
        <fullName evidence="1">F-box domain-containing protein</fullName>
    </recommendedName>
</protein>
<organism evidence="2 3">
    <name type="scientific">Digitaria exilis</name>
    <dbReference type="NCBI Taxonomy" id="1010633"/>
    <lineage>
        <taxon>Eukaryota</taxon>
        <taxon>Viridiplantae</taxon>
        <taxon>Streptophyta</taxon>
        <taxon>Embryophyta</taxon>
        <taxon>Tracheophyta</taxon>
        <taxon>Spermatophyta</taxon>
        <taxon>Magnoliopsida</taxon>
        <taxon>Liliopsida</taxon>
        <taxon>Poales</taxon>
        <taxon>Poaceae</taxon>
        <taxon>PACMAD clade</taxon>
        <taxon>Panicoideae</taxon>
        <taxon>Panicodae</taxon>
        <taxon>Paniceae</taxon>
        <taxon>Anthephorinae</taxon>
        <taxon>Digitaria</taxon>
    </lineage>
</organism>
<dbReference type="SMART" id="SM00256">
    <property type="entry name" value="FBOX"/>
    <property type="match status" value="1"/>
</dbReference>
<dbReference type="OrthoDB" id="686987at2759"/>
<sequence length="407" mass="44021">MEPVVGIPSGGGLPHDVLGQIIFRLPARVVWRFRAVCRSWRDLTSDPDFIRAHAHNATAAASSPVFLSWTIANAKRATTSDLLLTIDNAASSHVGQSHKVLRVALPGLCRAAPETTRSWDGILCVGFVPFLYALVNPLTGARTVVSAPAQRDDERRRYTRGYIAGAYSHPATGIFHLLHCTSQQAIGDDDDDAPVTTCFRLMRVDGASASDWRDIPMSADADTATLQTMAGYNLCASSATGYTGEELLVFDTVKEEFGSMPLPQQMIAAGDVVIVQQTITTLSGKLCLLRGLAEGTVEVWVLEDYRAGEWLDTGCTTPLHVVKPSSYLGNVGLVAAEDRVDKIVFCDGRRKQVYDSTRKFRKGRGVAIHTESIVIVPHDMAFGAAPTQGVAVSTHPEFPIQTSSPEK</sequence>
<dbReference type="PANTHER" id="PTHR31672:SF8">
    <property type="entry name" value="F-BOX DOMAIN-CONTAINING PROTEIN"/>
    <property type="match status" value="1"/>
</dbReference>
<dbReference type="AlphaFoldDB" id="A0A835E6X7"/>
<dbReference type="Pfam" id="PF12937">
    <property type="entry name" value="F-box-like"/>
    <property type="match status" value="1"/>
</dbReference>
<dbReference type="EMBL" id="JACEFO010002219">
    <property type="protein sequence ID" value="KAF8672680.1"/>
    <property type="molecule type" value="Genomic_DNA"/>
</dbReference>
<dbReference type="InterPro" id="IPR050796">
    <property type="entry name" value="SCF_F-box_component"/>
</dbReference>
<comment type="caution">
    <text evidence="2">The sequence shown here is derived from an EMBL/GenBank/DDBJ whole genome shotgun (WGS) entry which is preliminary data.</text>
</comment>